<comment type="caution">
    <text evidence="17">The sequence shown here is derived from an EMBL/GenBank/DDBJ whole genome shotgun (WGS) entry which is preliminary data.</text>
</comment>
<accession>A0A841GGB1</accession>
<evidence type="ECO:0000256" key="6">
    <source>
        <dbReference type="ARBA" id="ARBA00022485"/>
    </source>
</evidence>
<dbReference type="InterPro" id="IPR036105">
    <property type="entry name" value="DiNase_FeMo-co_biosyn_sf"/>
</dbReference>
<evidence type="ECO:0000256" key="7">
    <source>
        <dbReference type="ARBA" id="ARBA00022691"/>
    </source>
</evidence>
<evidence type="ECO:0000256" key="5">
    <source>
        <dbReference type="ARBA" id="ARBA00021702"/>
    </source>
</evidence>
<evidence type="ECO:0000256" key="8">
    <source>
        <dbReference type="ARBA" id="ARBA00022723"/>
    </source>
</evidence>
<feature type="compositionally biased region" description="Polar residues" evidence="15">
    <location>
        <begin position="1"/>
        <end position="18"/>
    </location>
</feature>
<dbReference type="InterPro" id="IPR034165">
    <property type="entry name" value="NifB_C"/>
</dbReference>
<keyword evidence="11" id="KW-0535">Nitrogen fixation</keyword>
<dbReference type="Pfam" id="PF02579">
    <property type="entry name" value="Nitro_FeMo-Co"/>
    <property type="match status" value="1"/>
</dbReference>
<evidence type="ECO:0000256" key="11">
    <source>
        <dbReference type="ARBA" id="ARBA00023231"/>
    </source>
</evidence>
<dbReference type="SUPFAM" id="SSF53146">
    <property type="entry name" value="Nitrogenase accessory factor-like"/>
    <property type="match status" value="1"/>
</dbReference>
<dbReference type="SFLD" id="SFLDF00281">
    <property type="entry name" value="FeMo_cofactor_biosynthesis_pro"/>
    <property type="match status" value="1"/>
</dbReference>
<evidence type="ECO:0000256" key="9">
    <source>
        <dbReference type="ARBA" id="ARBA00023004"/>
    </source>
</evidence>
<dbReference type="RefSeq" id="WP_188025113.1">
    <property type="nucleotide sequence ID" value="NZ_JACHGR010000001.1"/>
</dbReference>
<dbReference type="Pfam" id="PF04055">
    <property type="entry name" value="Radical_SAM"/>
    <property type="match status" value="1"/>
</dbReference>
<evidence type="ECO:0000313" key="17">
    <source>
        <dbReference type="EMBL" id="MBB6054291.1"/>
    </source>
</evidence>
<evidence type="ECO:0000256" key="10">
    <source>
        <dbReference type="ARBA" id="ARBA00023014"/>
    </source>
</evidence>
<dbReference type="InterPro" id="IPR005980">
    <property type="entry name" value="Nase_CF_NifB"/>
</dbReference>
<evidence type="ECO:0000256" key="13">
    <source>
        <dbReference type="ARBA" id="ARBA00030926"/>
    </source>
</evidence>
<evidence type="ECO:0000256" key="3">
    <source>
        <dbReference type="ARBA" id="ARBA00005155"/>
    </source>
</evidence>
<sequence length="476" mass="51895">MTNNTAVMRQKCGSQSKGNGCGGTHSATDFSMAQAEKVAHHPCYSPSAHHKYARMHLAVAPACNVQCHYCNRKYDCANESRPGVVSELLNVEQALQKAKAVAAAIPQLSVIGIAGPGDPLANQTRTFDTLEGLRSALPDVKLCVSTNGLALPQSVDSLVELGVDHVTITMNAIDAHVSAGIYDWIYFDGVRYRGKEGAQILIDQQIEGMRKLMENGVLVKINSVLIPGVNDLHLAEVSHAIRDMGAFLHNIMPLISKPEHGTYYGLNGQREPTAEEVTQVRERSGAFMPQMAHCQQCRADAVGMLGEDRSQEFNLSALPAQQQDYSAVMQQRTRVQAAIASAGASDDEDARLVAVATQQGQVIDQHFGHAKRFHIYSISGEGVTLVGERHVAQYCQGQTECDDHDDVMADTLNLLADMDAVFCSRLGLGPWQKLEAAGVQPVVDYAWQPIREALTAWWQLQPKDKHDVKLHVRGVA</sequence>
<dbReference type="NCBIfam" id="TIGR01290">
    <property type="entry name" value="nifB"/>
    <property type="match status" value="1"/>
</dbReference>
<dbReference type="InterPro" id="IPR013785">
    <property type="entry name" value="Aldolase_TIM"/>
</dbReference>
<dbReference type="AlphaFoldDB" id="A0A841GGB1"/>
<evidence type="ECO:0000256" key="15">
    <source>
        <dbReference type="SAM" id="MobiDB-lite"/>
    </source>
</evidence>
<dbReference type="GO" id="GO:0046872">
    <property type="term" value="F:metal ion binding"/>
    <property type="evidence" value="ECO:0007669"/>
    <property type="project" value="UniProtKB-KW"/>
</dbReference>
<dbReference type="SFLD" id="SFLDG01067">
    <property type="entry name" value="SPASM/twitch_domain_containing"/>
    <property type="match status" value="1"/>
</dbReference>
<dbReference type="Proteomes" id="UP000585721">
    <property type="component" value="Unassembled WGS sequence"/>
</dbReference>
<reference evidence="17 18" key="1">
    <citation type="submission" date="2020-08" db="EMBL/GenBank/DDBJ databases">
        <title>Genomic Encyclopedia of Type Strains, Phase IV (KMG-IV): sequencing the most valuable type-strain genomes for metagenomic binning, comparative biology and taxonomic classification.</title>
        <authorList>
            <person name="Goeker M."/>
        </authorList>
    </citation>
    <scope>NUCLEOTIDE SEQUENCE [LARGE SCALE GENOMIC DNA]</scope>
    <source>
        <strain evidence="17 18">DSM 22975</strain>
    </source>
</reference>
<feature type="region of interest" description="Disordered" evidence="15">
    <location>
        <begin position="1"/>
        <end position="21"/>
    </location>
</feature>
<comment type="similarity">
    <text evidence="4">Belongs to the radical SAM superfamily. NifB family.</text>
</comment>
<dbReference type="EMBL" id="JACHGR010000001">
    <property type="protein sequence ID" value="MBB6054291.1"/>
    <property type="molecule type" value="Genomic_DNA"/>
</dbReference>
<keyword evidence="18" id="KW-1185">Reference proteome</keyword>
<dbReference type="GO" id="GO:0016829">
    <property type="term" value="F:lyase activity"/>
    <property type="evidence" value="ECO:0007669"/>
    <property type="project" value="UniProtKB-KW"/>
</dbReference>
<proteinExistence type="inferred from homology"/>
<evidence type="ECO:0000259" key="16">
    <source>
        <dbReference type="PROSITE" id="PS51918"/>
    </source>
</evidence>
<comment type="cofactor">
    <cofactor evidence="1">
        <name>[4Fe-4S] cluster</name>
        <dbReference type="ChEBI" id="CHEBI:49883"/>
    </cofactor>
</comment>
<dbReference type="InterPro" id="IPR000385">
    <property type="entry name" value="MoaA_NifB_PqqE_Fe-S-bd_CS"/>
</dbReference>
<dbReference type="Gene3D" id="3.30.420.130">
    <property type="entry name" value="Dinitrogenase iron-molybdenum cofactor biosynthesis domain"/>
    <property type="match status" value="1"/>
</dbReference>
<dbReference type="SFLD" id="SFLDG01068">
    <property type="entry name" value="FeMo_cofactor_biosynthesis_pro"/>
    <property type="match status" value="1"/>
</dbReference>
<keyword evidence="12" id="KW-0456">Lyase</keyword>
<feature type="domain" description="Radical SAM core" evidence="16">
    <location>
        <begin position="49"/>
        <end position="298"/>
    </location>
</feature>
<keyword evidence="6" id="KW-0004">4Fe-4S</keyword>
<keyword evidence="7" id="KW-0949">S-adenosyl-L-methionine</keyword>
<name>A0A841GGB1_9GAMM</name>
<evidence type="ECO:0000256" key="2">
    <source>
        <dbReference type="ARBA" id="ARBA00003522"/>
    </source>
</evidence>
<dbReference type="InterPro" id="IPR058240">
    <property type="entry name" value="rSAM_sf"/>
</dbReference>
<evidence type="ECO:0000256" key="12">
    <source>
        <dbReference type="ARBA" id="ARBA00023239"/>
    </source>
</evidence>
<comment type="pathway">
    <text evidence="3">Cofactor biosynthesis; Fe-Mo cofactor biosynthesis.</text>
</comment>
<dbReference type="SFLD" id="SFLDS00029">
    <property type="entry name" value="Radical_SAM"/>
    <property type="match status" value="1"/>
</dbReference>
<dbReference type="PANTHER" id="PTHR43787:SF13">
    <property type="entry name" value="FEMO COFACTOR BIOSYNTHESIS PROTEIN NIFB"/>
    <property type="match status" value="1"/>
</dbReference>
<evidence type="ECO:0000256" key="1">
    <source>
        <dbReference type="ARBA" id="ARBA00001966"/>
    </source>
</evidence>
<dbReference type="InterPro" id="IPR003731">
    <property type="entry name" value="Di-Nase_FeMo-co_biosynth"/>
</dbReference>
<dbReference type="PROSITE" id="PS01305">
    <property type="entry name" value="MOAA_NIFB_PQQE"/>
    <property type="match status" value="1"/>
</dbReference>
<dbReference type="Gene3D" id="3.20.20.70">
    <property type="entry name" value="Aldolase class I"/>
    <property type="match status" value="1"/>
</dbReference>
<gene>
    <name evidence="17" type="ORF">HNR75_000156</name>
</gene>
<evidence type="ECO:0000256" key="14">
    <source>
        <dbReference type="ARBA" id="ARBA00032102"/>
    </source>
</evidence>
<dbReference type="UniPathway" id="UPA00782"/>
<dbReference type="InterPro" id="IPR007197">
    <property type="entry name" value="rSAM"/>
</dbReference>
<dbReference type="CDD" id="cd01335">
    <property type="entry name" value="Radical_SAM"/>
    <property type="match status" value="1"/>
</dbReference>
<keyword evidence="9" id="KW-0408">Iron</keyword>
<keyword evidence="10" id="KW-0411">Iron-sulfur</keyword>
<evidence type="ECO:0000313" key="18">
    <source>
        <dbReference type="Proteomes" id="UP000585721"/>
    </source>
</evidence>
<dbReference type="CDD" id="cd00852">
    <property type="entry name" value="NifB"/>
    <property type="match status" value="1"/>
</dbReference>
<protein>
    <recommendedName>
        <fullName evidence="5">FeMo cofactor biosynthesis protein NifB</fullName>
    </recommendedName>
    <alternativeName>
        <fullName evidence="14">Nitrogenase cofactor maturase NifB</fullName>
    </alternativeName>
    <alternativeName>
        <fullName evidence="13">Radical SAM assemblase NifB</fullName>
    </alternativeName>
</protein>
<dbReference type="SUPFAM" id="SSF102114">
    <property type="entry name" value="Radical SAM enzymes"/>
    <property type="match status" value="1"/>
</dbReference>
<dbReference type="PROSITE" id="PS51918">
    <property type="entry name" value="RADICAL_SAM"/>
    <property type="match status" value="1"/>
</dbReference>
<evidence type="ECO:0000256" key="4">
    <source>
        <dbReference type="ARBA" id="ARBA00006804"/>
    </source>
</evidence>
<organism evidence="17 18">
    <name type="scientific">Tolumonas osonensis</name>
    <dbReference type="NCBI Taxonomy" id="675874"/>
    <lineage>
        <taxon>Bacteria</taxon>
        <taxon>Pseudomonadati</taxon>
        <taxon>Pseudomonadota</taxon>
        <taxon>Gammaproteobacteria</taxon>
        <taxon>Aeromonadales</taxon>
        <taxon>Aeromonadaceae</taxon>
        <taxon>Tolumonas</taxon>
    </lineage>
</organism>
<dbReference type="GO" id="GO:0051539">
    <property type="term" value="F:4 iron, 4 sulfur cluster binding"/>
    <property type="evidence" value="ECO:0007669"/>
    <property type="project" value="UniProtKB-KW"/>
</dbReference>
<keyword evidence="8" id="KW-0479">Metal-binding</keyword>
<comment type="function">
    <text evidence="2">Involved in the biosynthesis of the iron-molybdenum cofactor (FeMo-co or M-cluster) found in the dinitrogenase enzyme of the nitrogenase complex in nitrogen-fixing microorganisms. NifB catalyzes the crucial step of radical SAM-dependent carbide insertion that occurs concomitant with the insertion of a 9th sulfur and the rearrangement/coupling of two [4Fe-4S] clusters into a [8Fe-9S-C] cluster, the precursor to the M-cluster.</text>
</comment>
<dbReference type="PANTHER" id="PTHR43787">
    <property type="entry name" value="FEMO COFACTOR BIOSYNTHESIS PROTEIN NIFB-RELATED"/>
    <property type="match status" value="1"/>
</dbReference>